<accession>A0ABZ0P417</accession>
<sequence length="78" mass="8906">MPNSATSPTLLDLLEQRLQLPIFTARHAPGLLWSSTKEIAYIALVHRSYGLLSRLILAPRSKREANRDVIAERFEQYT</sequence>
<dbReference type="GeneID" id="90644707"/>
<keyword evidence="2" id="KW-1185">Reference proteome</keyword>
<dbReference type="Proteomes" id="UP001302367">
    <property type="component" value="Chromosome 7"/>
</dbReference>
<dbReference type="EMBL" id="CP134190">
    <property type="protein sequence ID" value="WPB06422.1"/>
    <property type="molecule type" value="Genomic_DNA"/>
</dbReference>
<reference evidence="1 2" key="1">
    <citation type="submission" date="2023-09" db="EMBL/GenBank/DDBJ databases">
        <title>Complete-Gapless Cercospora beticola genome.</title>
        <authorList>
            <person name="Wyatt N.A."/>
            <person name="Spanner R.E."/>
            <person name="Bolton M.D."/>
        </authorList>
    </citation>
    <scope>NUCLEOTIDE SEQUENCE [LARGE SCALE GENOMIC DNA]</scope>
    <source>
        <strain evidence="1">Cb09-40</strain>
    </source>
</reference>
<evidence type="ECO:0000313" key="2">
    <source>
        <dbReference type="Proteomes" id="UP001302367"/>
    </source>
</evidence>
<organism evidence="1 2">
    <name type="scientific">Cercospora beticola</name>
    <name type="common">Sugarbeet leaf spot fungus</name>
    <dbReference type="NCBI Taxonomy" id="122368"/>
    <lineage>
        <taxon>Eukaryota</taxon>
        <taxon>Fungi</taxon>
        <taxon>Dikarya</taxon>
        <taxon>Ascomycota</taxon>
        <taxon>Pezizomycotina</taxon>
        <taxon>Dothideomycetes</taxon>
        <taxon>Dothideomycetidae</taxon>
        <taxon>Mycosphaerellales</taxon>
        <taxon>Mycosphaerellaceae</taxon>
        <taxon>Cercospora</taxon>
    </lineage>
</organism>
<evidence type="ECO:0000313" key="1">
    <source>
        <dbReference type="EMBL" id="WPB06422.1"/>
    </source>
</evidence>
<proteinExistence type="predicted"/>
<dbReference type="RefSeq" id="XP_065459433.1">
    <property type="nucleotide sequence ID" value="XM_065603361.1"/>
</dbReference>
<protein>
    <submittedName>
        <fullName evidence="1">Uncharacterized protein</fullName>
    </submittedName>
</protein>
<gene>
    <name evidence="1" type="ORF">RHO25_011079</name>
</gene>
<name>A0ABZ0P417_CERBT</name>